<sequence length="100" mass="11231">MGGTLWDEGAVICNWSAAMDFTGTQEEALIMTTRWALMEGRKRRLEKICCCLGNANLVKKLMDRSSFPWGYNVVADDVYLLVNSFSSCSFLFNFVACVLV</sequence>
<reference evidence="2" key="1">
    <citation type="journal article" date="2019" name="Curr. Biol.">
        <title>Genome Sequence of Striga asiatica Provides Insight into the Evolution of Plant Parasitism.</title>
        <authorList>
            <person name="Yoshida S."/>
            <person name="Kim S."/>
            <person name="Wafula E.K."/>
            <person name="Tanskanen J."/>
            <person name="Kim Y.M."/>
            <person name="Honaas L."/>
            <person name="Yang Z."/>
            <person name="Spallek T."/>
            <person name="Conn C.E."/>
            <person name="Ichihashi Y."/>
            <person name="Cheong K."/>
            <person name="Cui S."/>
            <person name="Der J.P."/>
            <person name="Gundlach H."/>
            <person name="Jiao Y."/>
            <person name="Hori C."/>
            <person name="Ishida J.K."/>
            <person name="Kasahara H."/>
            <person name="Kiba T."/>
            <person name="Kim M.S."/>
            <person name="Koo N."/>
            <person name="Laohavisit A."/>
            <person name="Lee Y.H."/>
            <person name="Lumba S."/>
            <person name="McCourt P."/>
            <person name="Mortimer J.C."/>
            <person name="Mutuku J.M."/>
            <person name="Nomura T."/>
            <person name="Sasaki-Sekimoto Y."/>
            <person name="Seto Y."/>
            <person name="Wang Y."/>
            <person name="Wakatake T."/>
            <person name="Sakakibara H."/>
            <person name="Demura T."/>
            <person name="Yamaguchi S."/>
            <person name="Yoneyama K."/>
            <person name="Manabe R.I."/>
            <person name="Nelson D.C."/>
            <person name="Schulman A.H."/>
            <person name="Timko M.P."/>
            <person name="dePamphilis C.W."/>
            <person name="Choi D."/>
            <person name="Shirasu K."/>
        </authorList>
    </citation>
    <scope>NUCLEOTIDE SEQUENCE [LARGE SCALE GENOMIC DNA]</scope>
    <source>
        <strain evidence="2">cv. UVA1</strain>
    </source>
</reference>
<organism evidence="1 2">
    <name type="scientific">Striga asiatica</name>
    <name type="common">Asiatic witchweed</name>
    <name type="synonym">Buchnera asiatica</name>
    <dbReference type="NCBI Taxonomy" id="4170"/>
    <lineage>
        <taxon>Eukaryota</taxon>
        <taxon>Viridiplantae</taxon>
        <taxon>Streptophyta</taxon>
        <taxon>Embryophyta</taxon>
        <taxon>Tracheophyta</taxon>
        <taxon>Spermatophyta</taxon>
        <taxon>Magnoliopsida</taxon>
        <taxon>eudicotyledons</taxon>
        <taxon>Gunneridae</taxon>
        <taxon>Pentapetalae</taxon>
        <taxon>asterids</taxon>
        <taxon>lamiids</taxon>
        <taxon>Lamiales</taxon>
        <taxon>Orobanchaceae</taxon>
        <taxon>Buchnereae</taxon>
        <taxon>Striga</taxon>
    </lineage>
</organism>
<dbReference type="Proteomes" id="UP000325081">
    <property type="component" value="Unassembled WGS sequence"/>
</dbReference>
<gene>
    <name evidence="1" type="ORF">STAS_04872</name>
</gene>
<proteinExistence type="predicted"/>
<comment type="caution">
    <text evidence="1">The sequence shown here is derived from an EMBL/GenBank/DDBJ whole genome shotgun (WGS) entry which is preliminary data.</text>
</comment>
<evidence type="ECO:0000313" key="2">
    <source>
        <dbReference type="Proteomes" id="UP000325081"/>
    </source>
</evidence>
<dbReference type="AlphaFoldDB" id="A0A5A7P8Z8"/>
<protein>
    <submittedName>
        <fullName evidence="1">Mediator of RNA polymerase II transcription subunit</fullName>
    </submittedName>
</protein>
<dbReference type="EMBL" id="BKCP01003335">
    <property type="protein sequence ID" value="GER29044.1"/>
    <property type="molecule type" value="Genomic_DNA"/>
</dbReference>
<evidence type="ECO:0000313" key="1">
    <source>
        <dbReference type="EMBL" id="GER29044.1"/>
    </source>
</evidence>
<keyword evidence="2" id="KW-1185">Reference proteome</keyword>
<name>A0A5A7P8Z8_STRAF</name>
<accession>A0A5A7P8Z8</accession>